<dbReference type="EMBL" id="CP040004">
    <property type="protein sequence ID" value="QCT42009.1"/>
    <property type="molecule type" value="Genomic_DNA"/>
</dbReference>
<organism evidence="3 4">
    <name type="scientific">Candidatus Nanosynbacter featherlites</name>
    <dbReference type="NCBI Taxonomy" id="2572088"/>
    <lineage>
        <taxon>Bacteria</taxon>
        <taxon>Candidatus Saccharimonadota</taxon>
        <taxon>Candidatus Saccharimonadia</taxon>
        <taxon>Candidatus Nanosynbacterales</taxon>
        <taxon>Candidatus Nanosynbacteraceae</taxon>
        <taxon>Candidatus Nanosynbacter</taxon>
    </lineage>
</organism>
<feature type="domain" description="LiaF transmembrane" evidence="2">
    <location>
        <begin position="10"/>
        <end position="108"/>
    </location>
</feature>
<accession>A0A4P9A2M8</accession>
<protein>
    <recommendedName>
        <fullName evidence="2">LiaF transmembrane domain-containing protein</fullName>
    </recommendedName>
</protein>
<evidence type="ECO:0000313" key="3">
    <source>
        <dbReference type="EMBL" id="QCT42009.1"/>
    </source>
</evidence>
<feature type="transmembrane region" description="Helical" evidence="1">
    <location>
        <begin position="91"/>
        <end position="110"/>
    </location>
</feature>
<feature type="transmembrane region" description="Helical" evidence="1">
    <location>
        <begin position="5"/>
        <end position="25"/>
    </location>
</feature>
<dbReference type="OrthoDB" id="129627at2"/>
<evidence type="ECO:0000256" key="1">
    <source>
        <dbReference type="SAM" id="Phobius"/>
    </source>
</evidence>
<evidence type="ECO:0000259" key="2">
    <source>
        <dbReference type="Pfam" id="PF22570"/>
    </source>
</evidence>
<dbReference type="InterPro" id="IPR054331">
    <property type="entry name" value="LiaF_TM"/>
</dbReference>
<dbReference type="Proteomes" id="UP000310639">
    <property type="component" value="Chromosome"/>
</dbReference>
<proteinExistence type="predicted"/>
<keyword evidence="1" id="KW-0472">Membrane</keyword>
<name>A0A4P9A2M8_9BACT</name>
<keyword evidence="1" id="KW-1133">Transmembrane helix</keyword>
<evidence type="ECO:0000313" key="4">
    <source>
        <dbReference type="Proteomes" id="UP000310639"/>
    </source>
</evidence>
<dbReference type="AlphaFoldDB" id="A0A4P9A2M8"/>
<dbReference type="PANTHER" id="PTHR40763">
    <property type="entry name" value="MEMBRANE PROTEIN-RELATED"/>
    <property type="match status" value="1"/>
</dbReference>
<dbReference type="KEGG" id="nft:FBF37_00790"/>
<reference evidence="3 4" key="1">
    <citation type="submission" date="2019-04" db="EMBL/GenBank/DDBJ databases">
        <title>Saccharibacteria TM7 genomes.</title>
        <authorList>
            <person name="Bor B."/>
            <person name="He X."/>
            <person name="Chen T."/>
            <person name="Dewhirst F.E."/>
        </authorList>
    </citation>
    <scope>NUCLEOTIDE SEQUENCE [LARGE SCALE GENOMIC DNA]</scope>
    <source>
        <strain evidence="3 4">BB001</strain>
    </source>
</reference>
<dbReference type="RefSeq" id="WP_138078541.1">
    <property type="nucleotide sequence ID" value="NZ_CP040004.1"/>
</dbReference>
<sequence length="229" mass="24661">MKKNFLVRAFFGITIVALGGVLLLRNLEIIKFDSWNVFWGTVWAAGLVLAGLMTIVSSQKLLARAWGLLLMAAGVSIGLNAYGVIDVSIWKLFWPVVLIAVGLMMVFSIGSGGRKRAEKLAADDRENEKVAIFYGEESRVRGEYTGGSATAIFGGVELDLRQAKIKDGAVIDVFTFCGGITISLPDDVIVKNEVRGVFGGSDDKTVPKPSAKKTIYLKGECVLGGLEIK</sequence>
<dbReference type="Pfam" id="PF22570">
    <property type="entry name" value="LiaF-TM"/>
    <property type="match status" value="1"/>
</dbReference>
<gene>
    <name evidence="3" type="ORF">FBF37_00790</name>
</gene>
<keyword evidence="1" id="KW-0812">Transmembrane</keyword>
<dbReference type="PANTHER" id="PTHR40763:SF5">
    <property type="entry name" value="MEMBRANE PROTEIN"/>
    <property type="match status" value="1"/>
</dbReference>
<keyword evidence="4" id="KW-1185">Reference proteome</keyword>
<feature type="transmembrane region" description="Helical" evidence="1">
    <location>
        <begin position="68"/>
        <end position="85"/>
    </location>
</feature>
<feature type="transmembrane region" description="Helical" evidence="1">
    <location>
        <begin position="37"/>
        <end position="56"/>
    </location>
</feature>